<feature type="compositionally biased region" description="Polar residues" evidence="2">
    <location>
        <begin position="2041"/>
        <end position="2069"/>
    </location>
</feature>
<name>A0AAV3ZH82_9GAST</name>
<feature type="domain" description="PLAT" evidence="3">
    <location>
        <begin position="538"/>
        <end position="657"/>
    </location>
</feature>
<feature type="compositionally biased region" description="Basic and acidic residues" evidence="2">
    <location>
        <begin position="1927"/>
        <end position="1942"/>
    </location>
</feature>
<dbReference type="Gene3D" id="2.40.180.10">
    <property type="entry name" value="Catalase core domain"/>
    <property type="match status" value="5"/>
</dbReference>
<feature type="compositionally biased region" description="Basic and acidic residues" evidence="2">
    <location>
        <begin position="1584"/>
        <end position="1608"/>
    </location>
</feature>
<dbReference type="Gene3D" id="2.60.60.20">
    <property type="entry name" value="PLAT/LH2 domain"/>
    <property type="match status" value="8"/>
</dbReference>
<dbReference type="Proteomes" id="UP000735302">
    <property type="component" value="Unassembled WGS sequence"/>
</dbReference>
<feature type="compositionally biased region" description="Polar residues" evidence="2">
    <location>
        <begin position="1915"/>
        <end position="1926"/>
    </location>
</feature>
<evidence type="ECO:0000256" key="2">
    <source>
        <dbReference type="SAM" id="MobiDB-lite"/>
    </source>
</evidence>
<dbReference type="InterPro" id="IPR001024">
    <property type="entry name" value="PLAT/LH2_dom"/>
</dbReference>
<dbReference type="InterPro" id="IPR052970">
    <property type="entry name" value="Inner_ear_hair_cell_LOXHD"/>
</dbReference>
<dbReference type="SMART" id="SM00308">
    <property type="entry name" value="LH2"/>
    <property type="match status" value="7"/>
</dbReference>
<feature type="region of interest" description="Disordered" evidence="2">
    <location>
        <begin position="1904"/>
        <end position="2207"/>
    </location>
</feature>
<protein>
    <submittedName>
        <fullName evidence="4">Lipoxygenase-like protein domain-containing protein 1</fullName>
    </submittedName>
</protein>
<feature type="domain" description="PLAT" evidence="3">
    <location>
        <begin position="1746"/>
        <end position="1867"/>
    </location>
</feature>
<evidence type="ECO:0000313" key="5">
    <source>
        <dbReference type="Proteomes" id="UP000735302"/>
    </source>
</evidence>
<comment type="caution">
    <text evidence="1">Lacks conserved residue(s) required for the propagation of feature annotation.</text>
</comment>
<evidence type="ECO:0000259" key="3">
    <source>
        <dbReference type="PROSITE" id="PS50095"/>
    </source>
</evidence>
<dbReference type="PANTHER" id="PTHR45901:SF7">
    <property type="entry name" value="OXYGEN-REGULATED PROTEIN 1"/>
    <property type="match status" value="1"/>
</dbReference>
<feature type="compositionally biased region" description="Basic and acidic residues" evidence="2">
    <location>
        <begin position="1951"/>
        <end position="1965"/>
    </location>
</feature>
<feature type="compositionally biased region" description="Basic and acidic residues" evidence="2">
    <location>
        <begin position="2148"/>
        <end position="2207"/>
    </location>
</feature>
<evidence type="ECO:0000313" key="4">
    <source>
        <dbReference type="EMBL" id="GFN93248.1"/>
    </source>
</evidence>
<keyword evidence="5" id="KW-1185">Reference proteome</keyword>
<sequence length="2207" mass="244206">IIKTPQVSVQTHTHASSGLGMEDSVYLYLYGQDGHIGPLSLGAGRDGRFKPEAIDNIMVPVEEKNIGTLYKIRVGLAEDVFGCEWYLKKLKLKEPESDEEIDLDINRWMSRQKEDCDVCREIPIAHPEEPPLPVITYTVEVHTSDIPGADTAATMYINLFGQRGDSGRRQLYITQNDGKMFSQGKIDRFTIEAVSLGQLQTIILGHSENEPSHGTHIDYVAVQEFNSNDEEVETFFPCGKWLDTGQEDGLIERELQPRQRPKEEPKKSNGEYLMWVNTAEDSSPAHGGKASIVVYGDKGKSDDIELFAPSSTAHLFEPANSDEFEVSTGDIGEIYKIRITREYKLEWEGWHLEEVKLEDKTTGQVFVFPFDRWLSLEKGDGDLACELPAVVSDMDHLQVKRYEVMVTTGDHWAAETDANVWLTLYGSRGDAGKRLLQKSVSGKKPFRRGAEDIFTIEAVDLEELQTIEVQHSGKGPGAGWFLEHVTVADISGKGTREVFPCARWLDNGEDDGKTSRTLRKMKLPQLSESHSVPTNSGGPWKVRVRTSDLPNAGTHAQVYLTIQGSKDISHPIPLGEGLPSMDHFLPGKEAEFDVTLDDSLGEITKIRVEHDSRNDNPAWHLDWVQLKQQRSGFDCLFTFDRWIAEDHEDGQLFRECALETPGWMPSPVLRYIILIQTGRKANSGANGGICSINLIGSQGDTGQQLLQRPLVTSADSMKEGILDVYMLEAVSVGALHSVRLGFEGRGRAKQWYVESVKVMESLWAVTECLFAADCWLDDEDVTAVSLKMTDSRKASTLPNDIPAAVLGHSIAESKGSWDLWVWTGQQEGGGSQELSLLTLYGTNGPSSPLELNKNGEFRAGSCVHTKIQAGSIGDLFKIRLAFADKVGSSSWFLERIKLKDSDTLQEFNFEFNNWINSSKDCLEGIVELPAVRPDIVPLSENVYKIKVTTGDIPCAETSAEVTLMLIGEWGDSGHRCLSRPLTGGEPFRRGQTDEFEIRLLSLGRISHVLLGHGEHGCGHGWFPAQVSLNFVSPNGDQMETVFPCNRWLDSGVDDRKTLREFPALGTIALKEIIRQDVRETSAGVWTVRIKMASADKLDVSKTLQSAPQGVSFVVYGTQSVTGPIELGKDMPGKFEPGRTEVFKGVKIGDVGDLTKIRVSSGLEGDPTSCWTVEEVLLVDETTREKLQFDFSSCVGQLGGYARKERPVVRPGERIPSLITYTVLVDTEDVSEGGTSARVWVGSAEKRDEQAEITLPLISTRPSTVVVPISDFPDFPVTRGQWSVEVMTGSDGTTGYVNDVIVVFCGKKRESTPVSLTTEHDNPFQAQMTDRFEVSLSEDVGDLIKMRIGFKENSQVKSWHLKRIHFEDVDTKDTFWSSFSRPIAVTETSDGWTEFPIVWPGVFILPVVKYYVTVVTADSPGAGTNQAIVVKLDGQMGSTGYRRLQDSSTERPHFQPGQTDSFVIEAVSLLTLDSVTIGHSSENAGDGWFLLRVTIKPDNEEDSYIFVCNRWLDAGQDDGETMRTLYPTDGDNYSSALHTARTPDKGEAEEEVNNTPIEAITVAPVASKKKSSSPDLYESEDNQQEAERRKSLDDAVIEHSEVEPKDVKPETPSPRAGDWHVYTVTASEADSWTDANVTLSIFGTKGHSGPLPLGSKDQGSFQAGQTDQFEIYLDPEDIGDIRKIRLEHDNTGQAPGWRVQKLILENQLSQVKHEFAVDRWLSYMAENGDIVFEAGVPSLEGPALPSCQYLVKTVTEAQENAGTTANVHFTLVGSLGDTGRRHFKNSSGSNQKFLEGKTDSFIVEAVDLGDLERVIVGHDGGLEPETAWGLQCVMVRKVDPHIRESTVFPWGKPVLGGEENQIIIINSGQTETYSEDTPATILDTNKHDQSEASAANGILNRAEEVNKENGPAATNDAASEQPNGESNNIREDTMNEEDKRIEAGDTGTSNLDAREEIKIGDKHENLEISNTDTVGERNQKFEGGQPENDSHLPEDSELHLQLPDTACTDRNSTNDENYDKSVAVPFGDDSTYRTDTIDGDPTVSSEANQSPRMYTASDYNTARELQQGEQPTERYSEPLEDGKSIEDTGRNEDQATENSERPLSDNNKEDAHVMDKENNDTNEVDNNEDGEDIENIDNNVNEDNGVASEKADNEHADAASKKQTESENKDVDKETPMEQFAETKNEDKNSNAENDTDSHEKDGSSTHR</sequence>
<accession>A0AAV3ZH82</accession>
<dbReference type="PROSITE" id="PS50095">
    <property type="entry name" value="PLAT"/>
    <property type="match status" value="13"/>
</dbReference>
<comment type="caution">
    <text evidence="4">The sequence shown here is derived from an EMBL/GenBank/DDBJ whole genome shotgun (WGS) entry which is preliminary data.</text>
</comment>
<dbReference type="EMBL" id="BLXT01002328">
    <property type="protein sequence ID" value="GFN93248.1"/>
    <property type="molecule type" value="Genomic_DNA"/>
</dbReference>
<feature type="domain" description="PLAT" evidence="3">
    <location>
        <begin position="1616"/>
        <end position="1734"/>
    </location>
</feature>
<feature type="domain" description="PLAT" evidence="3">
    <location>
        <begin position="135"/>
        <end position="256"/>
    </location>
</feature>
<feature type="compositionally biased region" description="Basic and acidic residues" evidence="2">
    <location>
        <begin position="2070"/>
        <end position="2118"/>
    </location>
</feature>
<feature type="compositionally biased region" description="Basic and acidic residues" evidence="2">
    <location>
        <begin position="1987"/>
        <end position="1997"/>
    </location>
</feature>
<reference evidence="4 5" key="1">
    <citation type="journal article" date="2021" name="Elife">
        <title>Chloroplast acquisition without the gene transfer in kleptoplastic sea slugs, Plakobranchus ocellatus.</title>
        <authorList>
            <person name="Maeda T."/>
            <person name="Takahashi S."/>
            <person name="Yoshida T."/>
            <person name="Shimamura S."/>
            <person name="Takaki Y."/>
            <person name="Nagai Y."/>
            <person name="Toyoda A."/>
            <person name="Suzuki Y."/>
            <person name="Arimoto A."/>
            <person name="Ishii H."/>
            <person name="Satoh N."/>
            <person name="Nishiyama T."/>
            <person name="Hasebe M."/>
            <person name="Maruyama T."/>
            <person name="Minagawa J."/>
            <person name="Obokata J."/>
            <person name="Shigenobu S."/>
        </authorList>
    </citation>
    <scope>NUCLEOTIDE SEQUENCE [LARGE SCALE GENOMIC DNA]</scope>
</reference>
<organism evidence="4 5">
    <name type="scientific">Plakobranchus ocellatus</name>
    <dbReference type="NCBI Taxonomy" id="259542"/>
    <lineage>
        <taxon>Eukaryota</taxon>
        <taxon>Metazoa</taxon>
        <taxon>Spiralia</taxon>
        <taxon>Lophotrochozoa</taxon>
        <taxon>Mollusca</taxon>
        <taxon>Gastropoda</taxon>
        <taxon>Heterobranchia</taxon>
        <taxon>Euthyneura</taxon>
        <taxon>Panpulmonata</taxon>
        <taxon>Sacoglossa</taxon>
        <taxon>Placobranchoidea</taxon>
        <taxon>Plakobranchidae</taxon>
        <taxon>Plakobranchus</taxon>
    </lineage>
</organism>
<feature type="domain" description="PLAT" evidence="3">
    <location>
        <begin position="1083"/>
        <end position="1208"/>
    </location>
</feature>
<feature type="domain" description="PLAT" evidence="3">
    <location>
        <begin position="669"/>
        <end position="790"/>
    </location>
</feature>
<feature type="domain" description="PLAT" evidence="3">
    <location>
        <begin position="270"/>
        <end position="388"/>
    </location>
</feature>
<feature type="domain" description="PLAT" evidence="3">
    <location>
        <begin position="1279"/>
        <end position="1396"/>
    </location>
</feature>
<feature type="non-terminal residue" evidence="4">
    <location>
        <position position="1"/>
    </location>
</feature>
<dbReference type="CDD" id="cd01756">
    <property type="entry name" value="PLAT_repeat"/>
    <property type="match status" value="1"/>
</dbReference>
<dbReference type="SUPFAM" id="SSF49723">
    <property type="entry name" value="Lipase/lipooxygenase domain (PLAT/LH2 domain)"/>
    <property type="match status" value="13"/>
</dbReference>
<dbReference type="PANTHER" id="PTHR45901">
    <property type="entry name" value="PROTEIN CBG12474"/>
    <property type="match status" value="1"/>
</dbReference>
<feature type="domain" description="PLAT" evidence="3">
    <location>
        <begin position="815"/>
        <end position="929"/>
    </location>
</feature>
<feature type="compositionally biased region" description="Low complexity" evidence="2">
    <location>
        <begin position="2135"/>
        <end position="2144"/>
    </location>
</feature>
<feature type="domain" description="PLAT" evidence="3">
    <location>
        <begin position="1407"/>
        <end position="1525"/>
    </location>
</feature>
<dbReference type="InterPro" id="IPR036392">
    <property type="entry name" value="PLAT/LH2_dom_sf"/>
</dbReference>
<feature type="domain" description="PLAT" evidence="3">
    <location>
        <begin position="400"/>
        <end position="519"/>
    </location>
</feature>
<dbReference type="Pfam" id="PF01477">
    <property type="entry name" value="PLAT"/>
    <property type="match status" value="11"/>
</dbReference>
<feature type="compositionally biased region" description="Acidic residues" evidence="2">
    <location>
        <begin position="2119"/>
        <end position="2134"/>
    </location>
</feature>
<evidence type="ECO:0000256" key="1">
    <source>
        <dbReference type="PROSITE-ProRule" id="PRU00152"/>
    </source>
</evidence>
<gene>
    <name evidence="4" type="ORF">PoB_001975400</name>
</gene>
<proteinExistence type="predicted"/>
<feature type="domain" description="PLAT" evidence="3">
    <location>
        <begin position="941"/>
        <end position="1062"/>
    </location>
</feature>
<feature type="region of interest" description="Disordered" evidence="2">
    <location>
        <begin position="1526"/>
        <end position="1617"/>
    </location>
</feature>
<feature type="domain" description="PLAT" evidence="3">
    <location>
        <begin position="3"/>
        <end position="123"/>
    </location>
</feature>